<name>A0ABV3Z3T7_9PROT</name>
<dbReference type="Pfam" id="PF12616">
    <property type="entry name" value="DUF3775"/>
    <property type="match status" value="1"/>
</dbReference>
<dbReference type="Proteomes" id="UP001560685">
    <property type="component" value="Unassembled WGS sequence"/>
</dbReference>
<dbReference type="RefSeq" id="WP_369313415.1">
    <property type="nucleotide sequence ID" value="NZ_JBEHZE010000001.1"/>
</dbReference>
<accession>A0ABV3Z3T7</accession>
<evidence type="ECO:0000313" key="2">
    <source>
        <dbReference type="Proteomes" id="UP001560685"/>
    </source>
</evidence>
<dbReference type="EMBL" id="JBEHZE010000001">
    <property type="protein sequence ID" value="MEX6633454.1"/>
    <property type="molecule type" value="Genomic_DNA"/>
</dbReference>
<reference evidence="1 2" key="1">
    <citation type="submission" date="2024-05" db="EMBL/GenBank/DDBJ databases">
        <title>Three bacterial strains, DH-69, EH-24, and ECK-19 isolated from coastal sediments.</title>
        <authorList>
            <person name="Ye Y.-Q."/>
            <person name="Du Z.-J."/>
        </authorList>
    </citation>
    <scope>NUCLEOTIDE SEQUENCE [LARGE SCALE GENOMIC DNA]</scope>
    <source>
        <strain evidence="1 2">ECK-19</strain>
    </source>
</reference>
<dbReference type="InterPro" id="IPR022254">
    <property type="entry name" value="DUF3775"/>
</dbReference>
<protein>
    <submittedName>
        <fullName evidence="1">DUF3775 domain-containing protein</fullName>
    </submittedName>
</protein>
<gene>
    <name evidence="1" type="ORF">ABFZ84_07815</name>
</gene>
<evidence type="ECO:0000313" key="1">
    <source>
        <dbReference type="EMBL" id="MEX6633454.1"/>
    </source>
</evidence>
<sequence length="137" mass="14908">MILDPDTVCSLIYKIRRLHGKEVAGQDVLVSNSIDEEEPGHNRMDDALVEGQDTGNIAEIVGLLEGLESEQLQELTGVFLLGRDSETYENLEAAKAASMQITKPIIDLIQDDPASAEYLVSGLEQNNIHCDARTGAV</sequence>
<comment type="caution">
    <text evidence="1">The sequence shown here is derived from an EMBL/GenBank/DDBJ whole genome shotgun (WGS) entry which is preliminary data.</text>
</comment>
<keyword evidence="2" id="KW-1185">Reference proteome</keyword>
<organism evidence="1 2">
    <name type="scientific">Hyphococcus lacteus</name>
    <dbReference type="NCBI Taxonomy" id="3143536"/>
    <lineage>
        <taxon>Bacteria</taxon>
        <taxon>Pseudomonadati</taxon>
        <taxon>Pseudomonadota</taxon>
        <taxon>Alphaproteobacteria</taxon>
        <taxon>Parvularculales</taxon>
        <taxon>Parvularculaceae</taxon>
        <taxon>Hyphococcus</taxon>
    </lineage>
</organism>
<proteinExistence type="predicted"/>